<comment type="caution">
    <text evidence="1">The sequence shown here is derived from an EMBL/GenBank/DDBJ whole genome shotgun (WGS) entry which is preliminary data.</text>
</comment>
<evidence type="ECO:0008006" key="2">
    <source>
        <dbReference type="Google" id="ProtNLM"/>
    </source>
</evidence>
<dbReference type="Pfam" id="PF14602">
    <property type="entry name" value="Hexapep_2"/>
    <property type="match status" value="2"/>
</dbReference>
<dbReference type="PANTHER" id="PTHR13061">
    <property type="entry name" value="DYNACTIN SUBUNIT P25"/>
    <property type="match status" value="1"/>
</dbReference>
<feature type="non-terminal residue" evidence="1">
    <location>
        <position position="1"/>
    </location>
</feature>
<dbReference type="InterPro" id="IPR001451">
    <property type="entry name" value="Hexapep"/>
</dbReference>
<dbReference type="InterPro" id="IPR011004">
    <property type="entry name" value="Trimer_LpxA-like_sf"/>
</dbReference>
<dbReference type="AlphaFoldDB" id="X1LM01"/>
<proteinExistence type="predicted"/>
<name>X1LM01_9ZZZZ</name>
<dbReference type="InterPro" id="IPR050484">
    <property type="entry name" value="Transf_Hexapept/Carb_Anhydrase"/>
</dbReference>
<dbReference type="Gene3D" id="2.160.10.10">
    <property type="entry name" value="Hexapeptide repeat proteins"/>
    <property type="match status" value="1"/>
</dbReference>
<dbReference type="SUPFAM" id="SSF51161">
    <property type="entry name" value="Trimeric LpxA-like enzymes"/>
    <property type="match status" value="1"/>
</dbReference>
<dbReference type="CDD" id="cd04645">
    <property type="entry name" value="LbH_gamma_CA_like"/>
    <property type="match status" value="1"/>
</dbReference>
<sequence>DHAPIVIGNNAQIEDNCTVHSGMPMAIGDNVHIGHNVVVHCSRIGNTTLIGNHATISEYAEVGDFCVVAAGALVTPGMKIPERTFVVGVPAKVKGEVSEDRIAITKQSVDIYVKMSKAYKEQGL</sequence>
<dbReference type="InterPro" id="IPR047324">
    <property type="entry name" value="LbH_gamma_CA-like"/>
</dbReference>
<dbReference type="PANTHER" id="PTHR13061:SF29">
    <property type="entry name" value="GAMMA CARBONIC ANHYDRASE-LIKE 1, MITOCHONDRIAL-RELATED"/>
    <property type="match status" value="1"/>
</dbReference>
<gene>
    <name evidence="1" type="ORF">S06H3_31222</name>
</gene>
<evidence type="ECO:0000313" key="1">
    <source>
        <dbReference type="EMBL" id="GAI20108.1"/>
    </source>
</evidence>
<accession>X1LM01</accession>
<dbReference type="EMBL" id="BARV01018465">
    <property type="protein sequence ID" value="GAI20108.1"/>
    <property type="molecule type" value="Genomic_DNA"/>
</dbReference>
<reference evidence="1" key="1">
    <citation type="journal article" date="2014" name="Front. Microbiol.">
        <title>High frequency of phylogenetically diverse reductive dehalogenase-homologous genes in deep subseafloor sedimentary metagenomes.</title>
        <authorList>
            <person name="Kawai M."/>
            <person name="Futagami T."/>
            <person name="Toyoda A."/>
            <person name="Takaki Y."/>
            <person name="Nishi S."/>
            <person name="Hori S."/>
            <person name="Arai W."/>
            <person name="Tsubouchi T."/>
            <person name="Morono Y."/>
            <person name="Uchiyama I."/>
            <person name="Ito T."/>
            <person name="Fujiyama A."/>
            <person name="Inagaki F."/>
            <person name="Takami H."/>
        </authorList>
    </citation>
    <scope>NUCLEOTIDE SEQUENCE</scope>
    <source>
        <strain evidence="1">Expedition CK06-06</strain>
    </source>
</reference>
<organism evidence="1">
    <name type="scientific">marine sediment metagenome</name>
    <dbReference type="NCBI Taxonomy" id="412755"/>
    <lineage>
        <taxon>unclassified sequences</taxon>
        <taxon>metagenomes</taxon>
        <taxon>ecological metagenomes</taxon>
    </lineage>
</organism>
<protein>
    <recommendedName>
        <fullName evidence="2">Gamma carbonic anhydrase family protein</fullName>
    </recommendedName>
</protein>